<gene>
    <name evidence="2" type="ORF">Hypma_004485</name>
</gene>
<evidence type="ECO:0000313" key="3">
    <source>
        <dbReference type="Proteomes" id="UP000076154"/>
    </source>
</evidence>
<dbReference type="InParanoid" id="A0A369K041"/>
<proteinExistence type="predicted"/>
<reference evidence="2" key="1">
    <citation type="submission" date="2018-04" db="EMBL/GenBank/DDBJ databases">
        <title>Whole genome sequencing of Hypsizygus marmoreus.</title>
        <authorList>
            <person name="Choi I.-G."/>
            <person name="Min B."/>
            <person name="Kim J.-G."/>
            <person name="Kim S."/>
            <person name="Oh Y.-L."/>
            <person name="Kong W.-S."/>
            <person name="Park H."/>
            <person name="Jeong J."/>
            <person name="Song E.-S."/>
        </authorList>
    </citation>
    <scope>NUCLEOTIDE SEQUENCE [LARGE SCALE GENOMIC DNA]</scope>
    <source>
        <strain evidence="2">51987-8</strain>
    </source>
</reference>
<keyword evidence="3" id="KW-1185">Reference proteome</keyword>
<protein>
    <submittedName>
        <fullName evidence="2">Uncharacterized protein</fullName>
    </submittedName>
</protein>
<dbReference type="OrthoDB" id="3117884at2759"/>
<evidence type="ECO:0000256" key="1">
    <source>
        <dbReference type="SAM" id="MobiDB-lite"/>
    </source>
</evidence>
<organism evidence="2 3">
    <name type="scientific">Hypsizygus marmoreus</name>
    <name type="common">White beech mushroom</name>
    <name type="synonym">Agaricus marmoreus</name>
    <dbReference type="NCBI Taxonomy" id="39966"/>
    <lineage>
        <taxon>Eukaryota</taxon>
        <taxon>Fungi</taxon>
        <taxon>Dikarya</taxon>
        <taxon>Basidiomycota</taxon>
        <taxon>Agaricomycotina</taxon>
        <taxon>Agaricomycetes</taxon>
        <taxon>Agaricomycetidae</taxon>
        <taxon>Agaricales</taxon>
        <taxon>Tricholomatineae</taxon>
        <taxon>Lyophyllaceae</taxon>
        <taxon>Hypsizygus</taxon>
    </lineage>
</organism>
<feature type="region of interest" description="Disordered" evidence="1">
    <location>
        <begin position="21"/>
        <end position="41"/>
    </location>
</feature>
<dbReference type="EMBL" id="LUEZ02000017">
    <property type="protein sequence ID" value="RDB27368.1"/>
    <property type="molecule type" value="Genomic_DNA"/>
</dbReference>
<name>A0A369K041_HYPMA</name>
<evidence type="ECO:0000313" key="2">
    <source>
        <dbReference type="EMBL" id="RDB27368.1"/>
    </source>
</evidence>
<sequence>MSLMVLHYKTFRPRTFISAYSTNGQSSPKHEGGAQILPRDREPSPHLLTKEDVAKSWYNVPPNLIPEGYSNDWEVCDAIDDFSCGNMLFDIGENELTIELFFGLPKPYKGIMSFDPEVRYPSCYLIFQAGDGYYYEWNEDREGYLYRFSSFPPGTPVEEFLKNFPDLSWEGRKHAPLEHVDYIPDFDSAEKEYVRRHREQVLKRQEVDSQRRRKTALR</sequence>
<dbReference type="Proteomes" id="UP000076154">
    <property type="component" value="Unassembled WGS sequence"/>
</dbReference>
<dbReference type="AlphaFoldDB" id="A0A369K041"/>
<feature type="compositionally biased region" description="Basic and acidic residues" evidence="1">
    <location>
        <begin position="28"/>
        <end position="41"/>
    </location>
</feature>
<comment type="caution">
    <text evidence="2">The sequence shown here is derived from an EMBL/GenBank/DDBJ whole genome shotgun (WGS) entry which is preliminary data.</text>
</comment>
<accession>A0A369K041</accession>